<reference evidence="2 3" key="1">
    <citation type="submission" date="2020-08" db="EMBL/GenBank/DDBJ databases">
        <title>Genomic Encyclopedia of Type Strains, Phase III (KMG-III): the genomes of soil and plant-associated and newly described type strains.</title>
        <authorList>
            <person name="Whitman W."/>
        </authorList>
    </citation>
    <scope>NUCLEOTIDE SEQUENCE [LARGE SCALE GENOMIC DNA]</scope>
    <source>
        <strain evidence="2 3">CECT 8960</strain>
    </source>
</reference>
<sequence length="185" mass="20448">MRLVELTRETWPTLEELFSANKTVGGCYCTWFMRTGPEMEAQWGAGNKKFLHEKVRAGEPLGLLALADDRPLGWVAVAPRSTYPRLDRSRTTASDAGPDAWSVTCFFVHRSARGRGLARTLVDAAVDFAAARGARVVEGHPVDTEGRKRSSGDLYHGTLDLFLAAGFTLVERRGTRRALVRKDLT</sequence>
<dbReference type="Proteomes" id="UP000520767">
    <property type="component" value="Unassembled WGS sequence"/>
</dbReference>
<organism evidence="2 3">
    <name type="scientific">Actinophytocola algeriensis</name>
    <dbReference type="NCBI Taxonomy" id="1768010"/>
    <lineage>
        <taxon>Bacteria</taxon>
        <taxon>Bacillati</taxon>
        <taxon>Actinomycetota</taxon>
        <taxon>Actinomycetes</taxon>
        <taxon>Pseudonocardiales</taxon>
        <taxon>Pseudonocardiaceae</taxon>
    </lineage>
</organism>
<dbReference type="InterPro" id="IPR000182">
    <property type="entry name" value="GNAT_dom"/>
</dbReference>
<proteinExistence type="predicted"/>
<accession>A0A7W7VB90</accession>
<dbReference type="EMBL" id="JACHJQ010000001">
    <property type="protein sequence ID" value="MBB4903883.1"/>
    <property type="molecule type" value="Genomic_DNA"/>
</dbReference>
<dbReference type="InterPro" id="IPR016181">
    <property type="entry name" value="Acyl_CoA_acyltransferase"/>
</dbReference>
<feature type="domain" description="N-acetyltransferase" evidence="1">
    <location>
        <begin position="1"/>
        <end position="185"/>
    </location>
</feature>
<keyword evidence="2" id="KW-0808">Transferase</keyword>
<dbReference type="AlphaFoldDB" id="A0A7W7VB90"/>
<gene>
    <name evidence="2" type="ORF">FHR82_000093</name>
</gene>
<name>A0A7W7VB90_9PSEU</name>
<dbReference type="Gene3D" id="3.40.630.30">
    <property type="match status" value="1"/>
</dbReference>
<dbReference type="SUPFAM" id="SSF55729">
    <property type="entry name" value="Acyl-CoA N-acyltransferases (Nat)"/>
    <property type="match status" value="1"/>
</dbReference>
<evidence type="ECO:0000259" key="1">
    <source>
        <dbReference type="PROSITE" id="PS51186"/>
    </source>
</evidence>
<dbReference type="GO" id="GO:0016747">
    <property type="term" value="F:acyltransferase activity, transferring groups other than amino-acyl groups"/>
    <property type="evidence" value="ECO:0007669"/>
    <property type="project" value="InterPro"/>
</dbReference>
<evidence type="ECO:0000313" key="2">
    <source>
        <dbReference type="EMBL" id="MBB4903883.1"/>
    </source>
</evidence>
<keyword evidence="3" id="KW-1185">Reference proteome</keyword>
<dbReference type="PROSITE" id="PS51186">
    <property type="entry name" value="GNAT"/>
    <property type="match status" value="1"/>
</dbReference>
<comment type="caution">
    <text evidence="2">The sequence shown here is derived from an EMBL/GenBank/DDBJ whole genome shotgun (WGS) entry which is preliminary data.</text>
</comment>
<dbReference type="RefSeq" id="WP_311770808.1">
    <property type="nucleotide sequence ID" value="NZ_JACHJQ010000001.1"/>
</dbReference>
<dbReference type="CDD" id="cd04301">
    <property type="entry name" value="NAT_SF"/>
    <property type="match status" value="1"/>
</dbReference>
<protein>
    <submittedName>
        <fullName evidence="2">GNAT superfamily N-acetyltransferase</fullName>
    </submittedName>
</protein>
<evidence type="ECO:0000313" key="3">
    <source>
        <dbReference type="Proteomes" id="UP000520767"/>
    </source>
</evidence>
<dbReference type="Pfam" id="PF00583">
    <property type="entry name" value="Acetyltransf_1"/>
    <property type="match status" value="1"/>
</dbReference>